<organism evidence="1 2">
    <name type="scientific">Rhododendron griersonianum</name>
    <dbReference type="NCBI Taxonomy" id="479676"/>
    <lineage>
        <taxon>Eukaryota</taxon>
        <taxon>Viridiplantae</taxon>
        <taxon>Streptophyta</taxon>
        <taxon>Embryophyta</taxon>
        <taxon>Tracheophyta</taxon>
        <taxon>Spermatophyta</taxon>
        <taxon>Magnoliopsida</taxon>
        <taxon>eudicotyledons</taxon>
        <taxon>Gunneridae</taxon>
        <taxon>Pentapetalae</taxon>
        <taxon>asterids</taxon>
        <taxon>Ericales</taxon>
        <taxon>Ericaceae</taxon>
        <taxon>Ericoideae</taxon>
        <taxon>Rhodoreae</taxon>
        <taxon>Rhododendron</taxon>
    </lineage>
</organism>
<name>A0AAV6LM51_9ERIC</name>
<accession>A0AAV6LM51</accession>
<evidence type="ECO:0000313" key="2">
    <source>
        <dbReference type="Proteomes" id="UP000823749"/>
    </source>
</evidence>
<dbReference type="GO" id="GO:0016810">
    <property type="term" value="F:hydrolase activity, acting on carbon-nitrogen (but not peptide) bonds"/>
    <property type="evidence" value="ECO:0007669"/>
    <property type="project" value="InterPro"/>
</dbReference>
<gene>
    <name evidence="1" type="ORF">RHGRI_001119</name>
</gene>
<protein>
    <submittedName>
        <fullName evidence="1">Uncharacterized protein</fullName>
    </submittedName>
</protein>
<keyword evidence="2" id="KW-1185">Reference proteome</keyword>
<dbReference type="AlphaFoldDB" id="A0AAV6LM51"/>
<dbReference type="Proteomes" id="UP000823749">
    <property type="component" value="Chromosome 1"/>
</dbReference>
<reference evidence="1" key="1">
    <citation type="submission" date="2020-08" db="EMBL/GenBank/DDBJ databases">
        <title>Plant Genome Project.</title>
        <authorList>
            <person name="Zhang R.-G."/>
        </authorList>
    </citation>
    <scope>NUCLEOTIDE SEQUENCE</scope>
    <source>
        <strain evidence="1">WSP0</strain>
        <tissue evidence="1">Leaf</tissue>
    </source>
</reference>
<dbReference type="InterPro" id="IPR011059">
    <property type="entry name" value="Metal-dep_hydrolase_composite"/>
</dbReference>
<sequence>MNYLIVLSASVAVLLSIALFPLLSTNYLWNLRGPSSSSSSSLVADLFVTNGFIYTSDSSLPVADSMAIRAGRVLRVGNYSSLQSQKGLQFMTTDNMFAAALTCPLCWMPPVNLTSHPWKLPQLL</sequence>
<comment type="caution">
    <text evidence="1">The sequence shown here is derived from an EMBL/GenBank/DDBJ whole genome shotgun (WGS) entry which is preliminary data.</text>
</comment>
<evidence type="ECO:0000313" key="1">
    <source>
        <dbReference type="EMBL" id="KAG5565119.1"/>
    </source>
</evidence>
<dbReference type="EMBL" id="JACTNZ010000001">
    <property type="protein sequence ID" value="KAG5565119.1"/>
    <property type="molecule type" value="Genomic_DNA"/>
</dbReference>
<dbReference type="Gene3D" id="2.30.40.10">
    <property type="entry name" value="Urease, subunit C, domain 1"/>
    <property type="match status" value="1"/>
</dbReference>
<proteinExistence type="predicted"/>